<accession>A0A8B9D2J2</accession>
<protein>
    <recommendedName>
        <fullName evidence="13">ATP synthase subunit f, mitochondrial</fullName>
    </recommendedName>
</protein>
<keyword evidence="6" id="KW-0406">Ion transport</keyword>
<evidence type="ECO:0000256" key="4">
    <source>
        <dbReference type="ARBA" id="ARBA00022547"/>
    </source>
</evidence>
<sequence length="169" mass="18729">MAGVTGPLLNARRDAPFLPRASQRQPICLSRGSGRSARAGAVGLEWFPELRPNYQALSAFAERPFQGEPGVATKTPEGNFSEGQRGPLAERRLMDVRLGELPTWLATRDFSPRGLLGGVQKAWNSYCNKYINVKKGGAAGVSMLLAGYCILSYGWSYQHIKCNRWRKYH</sequence>
<evidence type="ECO:0008006" key="13">
    <source>
        <dbReference type="Google" id="ProtNLM"/>
    </source>
</evidence>
<keyword evidence="3" id="KW-0813">Transport</keyword>
<keyword evidence="5" id="KW-0375">Hydrogen ion transport</keyword>
<evidence type="ECO:0000256" key="3">
    <source>
        <dbReference type="ARBA" id="ARBA00022448"/>
    </source>
</evidence>
<dbReference type="PANTHER" id="PTHR16270">
    <property type="entry name" value="HYPOTHETICAL LOC287798"/>
    <property type="match status" value="1"/>
</dbReference>
<feature type="transmembrane region" description="Helical" evidence="10">
    <location>
        <begin position="137"/>
        <end position="157"/>
    </location>
</feature>
<evidence type="ECO:0000256" key="7">
    <source>
        <dbReference type="ARBA" id="ARBA00023128"/>
    </source>
</evidence>
<evidence type="ECO:0000256" key="5">
    <source>
        <dbReference type="ARBA" id="ARBA00022781"/>
    </source>
</evidence>
<dbReference type="Pfam" id="PF10206">
    <property type="entry name" value="WRW"/>
    <property type="match status" value="1"/>
</dbReference>
<organism evidence="11 12">
    <name type="scientific">Anser cygnoides</name>
    <name type="common">Swan goose</name>
    <dbReference type="NCBI Taxonomy" id="8845"/>
    <lineage>
        <taxon>Eukaryota</taxon>
        <taxon>Metazoa</taxon>
        <taxon>Chordata</taxon>
        <taxon>Craniata</taxon>
        <taxon>Vertebrata</taxon>
        <taxon>Euteleostomi</taxon>
        <taxon>Archelosauria</taxon>
        <taxon>Archosauria</taxon>
        <taxon>Dinosauria</taxon>
        <taxon>Saurischia</taxon>
        <taxon>Theropoda</taxon>
        <taxon>Coelurosauria</taxon>
        <taxon>Aves</taxon>
        <taxon>Neognathae</taxon>
        <taxon>Galloanserae</taxon>
        <taxon>Anseriformes</taxon>
        <taxon>Anatidae</taxon>
        <taxon>Anserinae</taxon>
        <taxon>Anser</taxon>
    </lineage>
</organism>
<name>A0A8B9D2J2_ANSCY</name>
<dbReference type="GO" id="GO:1902600">
    <property type="term" value="P:proton transmembrane transport"/>
    <property type="evidence" value="ECO:0007669"/>
    <property type="project" value="UniProtKB-KW"/>
</dbReference>
<dbReference type="GO" id="GO:0045259">
    <property type="term" value="C:proton-transporting ATP synthase complex"/>
    <property type="evidence" value="ECO:0007669"/>
    <property type="project" value="UniProtKB-KW"/>
</dbReference>
<keyword evidence="4" id="KW-0138">CF(0)</keyword>
<dbReference type="Proteomes" id="UP000694521">
    <property type="component" value="Unplaced"/>
</dbReference>
<keyword evidence="8 10" id="KW-0472">Membrane</keyword>
<reference evidence="11" key="2">
    <citation type="submission" date="2025-09" db="UniProtKB">
        <authorList>
            <consortium name="Ensembl"/>
        </authorList>
    </citation>
    <scope>IDENTIFICATION</scope>
</reference>
<evidence type="ECO:0000313" key="11">
    <source>
        <dbReference type="Ensembl" id="ENSACDP00005000444.1"/>
    </source>
</evidence>
<evidence type="ECO:0000256" key="6">
    <source>
        <dbReference type="ARBA" id="ARBA00023065"/>
    </source>
</evidence>
<comment type="subcellular location">
    <subcellularLocation>
        <location evidence="1">Mitochondrion membrane</location>
    </subcellularLocation>
</comment>
<evidence type="ECO:0000256" key="10">
    <source>
        <dbReference type="SAM" id="Phobius"/>
    </source>
</evidence>
<comment type="similarity">
    <text evidence="2">Belongs to the ATPase F chain family.</text>
</comment>
<keyword evidence="12" id="KW-1185">Reference proteome</keyword>
<dbReference type="OrthoDB" id="8921675at2759"/>
<reference evidence="11" key="1">
    <citation type="submission" date="2025-08" db="UniProtKB">
        <authorList>
            <consortium name="Ensembl"/>
        </authorList>
    </citation>
    <scope>IDENTIFICATION</scope>
</reference>
<dbReference type="InterPro" id="IPR037694">
    <property type="entry name" value="MTNAP1"/>
</dbReference>
<evidence type="ECO:0000256" key="2">
    <source>
        <dbReference type="ARBA" id="ARBA00005895"/>
    </source>
</evidence>
<keyword evidence="10" id="KW-0812">Transmembrane</keyword>
<dbReference type="Ensembl" id="ENSACDT00005000514.1">
    <property type="protein sequence ID" value="ENSACDP00005000444.1"/>
    <property type="gene ID" value="ENSACDG00005000319.1"/>
</dbReference>
<dbReference type="AlphaFoldDB" id="A0A8B9D2J2"/>
<keyword evidence="9" id="KW-0066">ATP synthesis</keyword>
<dbReference type="GO" id="GO:0031966">
    <property type="term" value="C:mitochondrial membrane"/>
    <property type="evidence" value="ECO:0007669"/>
    <property type="project" value="UniProtKB-SubCell"/>
</dbReference>
<evidence type="ECO:0000256" key="9">
    <source>
        <dbReference type="ARBA" id="ARBA00023310"/>
    </source>
</evidence>
<evidence type="ECO:0000313" key="12">
    <source>
        <dbReference type="Proteomes" id="UP000694521"/>
    </source>
</evidence>
<keyword evidence="7" id="KW-0496">Mitochondrion</keyword>
<dbReference type="GO" id="GO:0006754">
    <property type="term" value="P:ATP biosynthetic process"/>
    <property type="evidence" value="ECO:0007669"/>
    <property type="project" value="UniProtKB-KW"/>
</dbReference>
<evidence type="ECO:0000256" key="1">
    <source>
        <dbReference type="ARBA" id="ARBA00004325"/>
    </source>
</evidence>
<dbReference type="PANTHER" id="PTHR16270:SF5">
    <property type="entry name" value="HYPOTHETICAL LOC287798"/>
    <property type="match status" value="1"/>
</dbReference>
<evidence type="ECO:0000256" key="8">
    <source>
        <dbReference type="ARBA" id="ARBA00023136"/>
    </source>
</evidence>
<proteinExistence type="inferred from homology"/>
<keyword evidence="10" id="KW-1133">Transmembrane helix</keyword>
<dbReference type="InterPro" id="IPR019344">
    <property type="entry name" value="F1F0-ATPsyn_F_prd"/>
</dbReference>